<evidence type="ECO:0000313" key="3">
    <source>
        <dbReference type="EMBL" id="ADQ80583.1"/>
    </source>
</evidence>
<evidence type="ECO:0000256" key="1">
    <source>
        <dbReference type="SAM" id="Coils"/>
    </source>
</evidence>
<accession>E4T789</accession>
<dbReference type="Proteomes" id="UP000008718">
    <property type="component" value="Chromosome"/>
</dbReference>
<feature type="signal peptide" evidence="2">
    <location>
        <begin position="1"/>
        <end position="21"/>
    </location>
</feature>
<dbReference type="AlphaFoldDB" id="E4T789"/>
<reference evidence="3 4" key="2">
    <citation type="journal article" date="2011" name="Stand. Genomic Sci.">
        <title>Complete genome sequence of Paludibacter propionicigenes type strain (WB4).</title>
        <authorList>
            <person name="Gronow S."/>
            <person name="Munk C."/>
            <person name="Lapidus A."/>
            <person name="Nolan M."/>
            <person name="Lucas S."/>
            <person name="Hammon N."/>
            <person name="Deshpande S."/>
            <person name="Cheng J.F."/>
            <person name="Tapia R."/>
            <person name="Han C."/>
            <person name="Goodwin L."/>
            <person name="Pitluck S."/>
            <person name="Liolios K."/>
            <person name="Ivanova N."/>
            <person name="Mavromatis K."/>
            <person name="Mikhailova N."/>
            <person name="Pati A."/>
            <person name="Chen A."/>
            <person name="Palaniappan K."/>
            <person name="Land M."/>
            <person name="Hauser L."/>
            <person name="Chang Y.J."/>
            <person name="Jeffries C.D."/>
            <person name="Brambilla E."/>
            <person name="Rohde M."/>
            <person name="Goker M."/>
            <person name="Detter J.C."/>
            <person name="Woyke T."/>
            <person name="Bristow J."/>
            <person name="Eisen J.A."/>
            <person name="Markowitz V."/>
            <person name="Hugenholtz P."/>
            <person name="Kyrpides N.C."/>
            <person name="Klenk H.P."/>
        </authorList>
    </citation>
    <scope>NUCLEOTIDE SEQUENCE [LARGE SCALE GENOMIC DNA]</scope>
    <source>
        <strain evidence="4">DSM 17365 / JCM 13257 / WB4</strain>
    </source>
</reference>
<keyword evidence="1" id="KW-0175">Coiled coil</keyword>
<dbReference type="EMBL" id="CP002345">
    <property type="protein sequence ID" value="ADQ80583.1"/>
    <property type="molecule type" value="Genomic_DNA"/>
</dbReference>
<name>E4T789_PALPW</name>
<feature type="coiled-coil region" evidence="1">
    <location>
        <begin position="95"/>
        <end position="122"/>
    </location>
</feature>
<evidence type="ECO:0000256" key="2">
    <source>
        <dbReference type="SAM" id="SignalP"/>
    </source>
</evidence>
<gene>
    <name evidence="3" type="ordered locus">Palpr_2451</name>
</gene>
<keyword evidence="2" id="KW-0732">Signal</keyword>
<dbReference type="RefSeq" id="WP_013445952.1">
    <property type="nucleotide sequence ID" value="NC_014734.1"/>
</dbReference>
<organism evidence="3 4">
    <name type="scientific">Paludibacter propionicigenes (strain DSM 17365 / JCM 13257 / WB4)</name>
    <dbReference type="NCBI Taxonomy" id="694427"/>
    <lineage>
        <taxon>Bacteria</taxon>
        <taxon>Pseudomonadati</taxon>
        <taxon>Bacteroidota</taxon>
        <taxon>Bacteroidia</taxon>
        <taxon>Bacteroidales</taxon>
        <taxon>Paludibacteraceae</taxon>
        <taxon>Paludibacter</taxon>
    </lineage>
</organism>
<reference key="1">
    <citation type="submission" date="2010-11" db="EMBL/GenBank/DDBJ databases">
        <title>The complete genome of Paludibacter propionicigenes DSM 17365.</title>
        <authorList>
            <consortium name="US DOE Joint Genome Institute (JGI-PGF)"/>
            <person name="Lucas S."/>
            <person name="Copeland A."/>
            <person name="Lapidus A."/>
            <person name="Bruce D."/>
            <person name="Goodwin L."/>
            <person name="Pitluck S."/>
            <person name="Kyrpides N."/>
            <person name="Mavromatis K."/>
            <person name="Ivanova N."/>
            <person name="Munk A.C."/>
            <person name="Brettin T."/>
            <person name="Detter J.C."/>
            <person name="Han C."/>
            <person name="Tapia R."/>
            <person name="Land M."/>
            <person name="Hauser L."/>
            <person name="Markowitz V."/>
            <person name="Cheng J.-F."/>
            <person name="Hugenholtz P."/>
            <person name="Woyke T."/>
            <person name="Wu D."/>
            <person name="Gronow S."/>
            <person name="Wellnitz S."/>
            <person name="Brambilla E."/>
            <person name="Klenk H.-P."/>
            <person name="Eisen J.A."/>
        </authorList>
    </citation>
    <scope>NUCLEOTIDE SEQUENCE</scope>
    <source>
        <strain>WB4</strain>
    </source>
</reference>
<feature type="coiled-coil region" evidence="1">
    <location>
        <begin position="345"/>
        <end position="400"/>
    </location>
</feature>
<dbReference type="KEGG" id="ppn:Palpr_2451"/>
<dbReference type="HOGENOM" id="CLU_663648_0_0_10"/>
<evidence type="ECO:0000313" key="4">
    <source>
        <dbReference type="Proteomes" id="UP000008718"/>
    </source>
</evidence>
<keyword evidence="4" id="KW-1185">Reference proteome</keyword>
<feature type="chain" id="PRO_5003187711" description="Lipoprotein" evidence="2">
    <location>
        <begin position="22"/>
        <end position="414"/>
    </location>
</feature>
<evidence type="ECO:0008006" key="5">
    <source>
        <dbReference type="Google" id="ProtNLM"/>
    </source>
</evidence>
<sequence>MKTKKIFPVLLIVIAFCTASCVDNVVSSQVEAIRGQQVEWMKAKTATETALAAMKAADADYRKAEIDALTKQTAFNEASRSWDLKTQEATYNYNKANLDILLATAQNNLAIAQDNLKKQLAITANTIAGLNSSKAATDYQNYQTEANKLYALYQSRLNTQGQIDQAKLTLATNLNTIDDQISNAQASIDSYKTSLAAANVTLATLNSSSSSSDIVKSLNNANTVLNLRMDSLNRVSSNSYNAYSMAKLNVYNLQNTITTYNNYLVILSDVNITASNKTYYEQQRDNLKPAYDDAVAKYPQYIQTAAKAYANYASINTQMNDVNRLITANTNIISQVNYNGITVAIQQVKANIANITQQIADATTSLNNATDGKGFANAEIVRLTKQLDDLNTQITAAEKQLAYLKGIVDKDLAA</sequence>
<proteinExistence type="predicted"/>
<protein>
    <recommendedName>
        <fullName evidence="5">Lipoprotein</fullName>
    </recommendedName>
</protein>